<dbReference type="Proteomes" id="UP000639772">
    <property type="component" value="Unassembled WGS sequence"/>
</dbReference>
<evidence type="ECO:0000313" key="3">
    <source>
        <dbReference type="Proteomes" id="UP000636800"/>
    </source>
</evidence>
<dbReference type="Proteomes" id="UP000636800">
    <property type="component" value="Chromosome 2"/>
</dbReference>
<keyword evidence="3" id="KW-1185">Reference proteome</keyword>
<protein>
    <submittedName>
        <fullName evidence="1">Uncharacterized protein</fullName>
    </submittedName>
</protein>
<evidence type="ECO:0000313" key="4">
    <source>
        <dbReference type="Proteomes" id="UP000639772"/>
    </source>
</evidence>
<gene>
    <name evidence="2" type="ORF">HPP92_005385</name>
    <name evidence="1" type="ORF">HPP92_005687</name>
</gene>
<sequence length="118" mass="13958">MRRWPSRSTWLLESWEGEKRLAAATDVRMRTREKKFIILMEWEEGNSNSCFSEENRRMGYVHFIYFRGKSSSPLMGKRWGSVKGVGLTRCLRRGRRWPHVSSGVPNSAEDLKKFLFEL</sequence>
<dbReference type="AlphaFoldDB" id="A0A835RJ12"/>
<dbReference type="EMBL" id="JADCNM010000002">
    <property type="protein sequence ID" value="KAG0494391.1"/>
    <property type="molecule type" value="Genomic_DNA"/>
</dbReference>
<comment type="caution">
    <text evidence="1">The sequence shown here is derived from an EMBL/GenBank/DDBJ whole genome shotgun (WGS) entry which is preliminary data.</text>
</comment>
<accession>A0A835RJ12</accession>
<dbReference type="EMBL" id="JADCNL010000002">
    <property type="protein sequence ID" value="KAG0492289.1"/>
    <property type="molecule type" value="Genomic_DNA"/>
</dbReference>
<organism evidence="1 3">
    <name type="scientific">Vanilla planifolia</name>
    <name type="common">Vanilla</name>
    <dbReference type="NCBI Taxonomy" id="51239"/>
    <lineage>
        <taxon>Eukaryota</taxon>
        <taxon>Viridiplantae</taxon>
        <taxon>Streptophyta</taxon>
        <taxon>Embryophyta</taxon>
        <taxon>Tracheophyta</taxon>
        <taxon>Spermatophyta</taxon>
        <taxon>Magnoliopsida</taxon>
        <taxon>Liliopsida</taxon>
        <taxon>Asparagales</taxon>
        <taxon>Orchidaceae</taxon>
        <taxon>Vanilloideae</taxon>
        <taxon>Vanilleae</taxon>
        <taxon>Vanilla</taxon>
    </lineage>
</organism>
<name>A0A835RJ12_VANPL</name>
<evidence type="ECO:0000313" key="2">
    <source>
        <dbReference type="EMBL" id="KAG0494391.1"/>
    </source>
</evidence>
<reference evidence="3 4" key="1">
    <citation type="journal article" date="2020" name="Nat. Food">
        <title>A phased Vanilla planifolia genome enables genetic improvement of flavour and production.</title>
        <authorList>
            <person name="Hasing T."/>
            <person name="Tang H."/>
            <person name="Brym M."/>
            <person name="Khazi F."/>
            <person name="Huang T."/>
            <person name="Chambers A.H."/>
        </authorList>
    </citation>
    <scope>NUCLEOTIDE SEQUENCE [LARGE SCALE GENOMIC DNA]</scope>
    <source>
        <tissue evidence="1">Leaf</tissue>
    </source>
</reference>
<proteinExistence type="predicted"/>
<evidence type="ECO:0000313" key="1">
    <source>
        <dbReference type="EMBL" id="KAG0492289.1"/>
    </source>
</evidence>